<proteinExistence type="predicted"/>
<sequence length="1850" mass="195991">MPLESDKASTPKEARSSSTVTGAPPVLTSSPRDARAPSAAAAADAAAISPAGAAVAAEGDELLRRMQSVLEEDDSVDMLLPSLSTIHVLPPSGNTGAFRETTAATQALEASGTLSGLLRCTGITTGSSSSGSGDQAAAADDPDARSRNLGLGLAALHKLQQQQRLAQEQQQKQQLLQQPPQHKLADLVASHDTSADQTVNSQPKQELQQQPQLSIIIPSLHSAVPSQDTGGGFTVSGDEARRKLPQQQSEPQQQQQQQEKSEQQQPEKLEQQQQQSEQGDKLPEAVDPHSSELPSTLVAVNASAAQDADAAAAGARPAAEPPTDMEGTVVKAPICATEALTAGTAAPAAVVPAAQAGTADAVDSIAAAEAGASADASALTSCLPTAAAAQQLGLPAATEQQERWLWDPPRLFGVSGCPGEAAGAATETPAAAAVASPEVAASLELAPAGAAAVGTAESPSAVDGNLERERGTTSLPAAAAAAAAACLPTPTPEEEMALMAAGGLHGPEEAAVVAEAEAMGEFVHSLQQQLRELQQQQLQQPPHGLEHLDTRPAAVEALGRIEERLRLALEAVDADVAALQREAAATAAATVTLAAGAAEDPGQQQQQQVQQQQQQRETEASHGDEGEIDDEEGFKGVDTLDAANAAAAGGSVAYGAAVWSHPCRALLRAALQSAGRQLPRGKRRGARGAPREWGEAQRHRPPLDVLCLAASQTKAECSLTPEEAAAAAAAAASIAATAAANGSEAAAAAAAAAEALLPVGVAAAANEGIRRVPWLPAEGPMFDSLAAANQSQAFAAGLPLLREICRVATVELRVPQPPAVAAAAAAAAAAASPSSFAAVGEPTGIAGLRRLGLPGEQQLHRRGLLWVPPPPPEDEEEGPSFRSAAGGGVSAAYSEQLVLFLRRDLFPHELLQQLQQQPMSCKAQLLLPPGYEKGMCHQSMSTAHEGGPQWPPYPILRLRRLSARRSAPAENPDATGAAGETGATAEASVGGAANAAPADAADEATAAGPRPEEATGVPERDCGSPLTVDDALKFISKQQQRQQCALEHLLQQLKRLCRGISMQQLVLLASIVDSVNTADAAAAAAAVGDPETAVFPDENRQADTPVAAAGGAPGTTESGAEEQQEQQQQQQLLRLQKLHEWLSMFPRYGVSAGRAVALLATAGEQQQQRQQQPEEEPVDIQLSFSSLMPYPDEDPGVVAAFTLPYKRWPQEQPWTWDLRLLEGGPGGPQGAPVFPLSLEVVQQQIARRQQRLTFLLRQQKIVCRAMYKAWRCWRRQLERRRLLLGDVFGWGVLPVRALDHPSLLMALPAGFRQGSPKEPYEKQYQHEHAEEATAAASDRNNPRRQTDASGRRTLRGEAGNDRQRAKEEAASRESKREWMQANFSNLTGPGVFWRESCLFSQGQSLRQRLQKQQQENGGVQPIELIQTDPDWAIFDWERECGYTCNSTRVFEPVEQEAERKAVTVWAEAEARTFVEKYLMYPKNFEKIAACLDGKTTRDCVDFYYRFKFKFGLKRKLQELEDGTRIKKKNRHIGSKQIRREELVHEAVAALSAECGTELMRSFNDRNFLPFDVFSDHLLHKEALQSTLKDPASCRGEDWGEGESDSAEVFVENLNDGYFLPATTKGLVVPGRVVSIPNESNIWGPPQRCLVPGCLLIDRPSTQPQHQQQQQQLMLQQEGSSEASATAAAPASPPAAPLPLTLKISQLNTLLTCMQVASRRFCPQEDEGGPSYMTRSRAARARPGICGPPGGPPPPQHLGAPAIRSGAAGAPAVFGGTGGPGQMSPVARAVDCLLSRLRNIVKNMHQNTRLGAREKRRGIADEGEVGSLALPGSPSTALRIGEDELAPPTPE</sequence>
<protein>
    <submittedName>
        <fullName evidence="3">Myb-like DNA-binding domain-containing protein, putative</fullName>
    </submittedName>
</protein>
<dbReference type="SUPFAM" id="SSF46689">
    <property type="entry name" value="Homeodomain-like"/>
    <property type="match status" value="1"/>
</dbReference>
<reference evidence="3" key="2">
    <citation type="submission" date="2013-10" db="EMBL/GenBank/DDBJ databases">
        <authorList>
            <person name="Aslett M."/>
        </authorList>
    </citation>
    <scope>NUCLEOTIDE SEQUENCE [LARGE SCALE GENOMIC DNA]</scope>
    <source>
        <strain evidence="3">Houghton</strain>
    </source>
</reference>
<feature type="region of interest" description="Disordered" evidence="1">
    <location>
        <begin position="242"/>
        <end position="291"/>
    </location>
</feature>
<feature type="compositionally biased region" description="Basic and acidic residues" evidence="1">
    <location>
        <begin position="689"/>
        <end position="698"/>
    </location>
</feature>
<dbReference type="GO" id="GO:0003677">
    <property type="term" value="F:DNA binding"/>
    <property type="evidence" value="ECO:0007669"/>
    <property type="project" value="UniProtKB-KW"/>
</dbReference>
<dbReference type="InterPro" id="IPR001005">
    <property type="entry name" value="SANT/Myb"/>
</dbReference>
<evidence type="ECO:0000259" key="2">
    <source>
        <dbReference type="PROSITE" id="PS51293"/>
    </source>
</evidence>
<feature type="compositionally biased region" description="Basic and acidic residues" evidence="1">
    <location>
        <begin position="1"/>
        <end position="15"/>
    </location>
</feature>
<feature type="region of interest" description="Disordered" evidence="1">
    <location>
        <begin position="964"/>
        <end position="1023"/>
    </location>
</feature>
<feature type="region of interest" description="Disordered" evidence="1">
    <location>
        <begin position="125"/>
        <end position="145"/>
    </location>
</feature>
<dbReference type="PROSITE" id="PS51293">
    <property type="entry name" value="SANT"/>
    <property type="match status" value="1"/>
</dbReference>
<dbReference type="InterPro" id="IPR009057">
    <property type="entry name" value="Homeodomain-like_sf"/>
</dbReference>
<dbReference type="InterPro" id="IPR017884">
    <property type="entry name" value="SANT_dom"/>
</dbReference>
<feature type="region of interest" description="Disordered" evidence="1">
    <location>
        <begin position="677"/>
        <end position="698"/>
    </location>
</feature>
<feature type="compositionally biased region" description="Low complexity" evidence="1">
    <location>
        <begin position="164"/>
        <end position="182"/>
    </location>
</feature>
<dbReference type="GO" id="GO:0045944">
    <property type="term" value="P:positive regulation of transcription by RNA polymerase II"/>
    <property type="evidence" value="ECO:0007669"/>
    <property type="project" value="TreeGrafter"/>
</dbReference>
<dbReference type="InterPro" id="IPR051647">
    <property type="entry name" value="Mediator_comp_sub12"/>
</dbReference>
<feature type="compositionally biased region" description="Basic and acidic residues" evidence="1">
    <location>
        <begin position="616"/>
        <end position="625"/>
    </location>
</feature>
<feature type="compositionally biased region" description="Basic and acidic residues" evidence="1">
    <location>
        <begin position="1810"/>
        <end position="1819"/>
    </location>
</feature>
<evidence type="ECO:0000313" key="4">
    <source>
        <dbReference type="Proteomes" id="UP000030750"/>
    </source>
</evidence>
<name>U6LQZ7_9EIME</name>
<feature type="region of interest" description="Disordered" evidence="1">
    <location>
        <begin position="1"/>
        <end position="38"/>
    </location>
</feature>
<evidence type="ECO:0000256" key="1">
    <source>
        <dbReference type="SAM" id="MobiDB-lite"/>
    </source>
</evidence>
<dbReference type="VEuPathDB" id="ToxoDB:EBH_0052340"/>
<feature type="compositionally biased region" description="Low complexity" evidence="1">
    <location>
        <begin position="126"/>
        <end position="139"/>
    </location>
</feature>
<feature type="compositionally biased region" description="Polar residues" evidence="1">
    <location>
        <begin position="191"/>
        <end position="200"/>
    </location>
</feature>
<feature type="region of interest" description="Disordered" evidence="1">
    <location>
        <begin position="597"/>
        <end position="632"/>
    </location>
</feature>
<feature type="region of interest" description="Disordered" evidence="1">
    <location>
        <begin position="1104"/>
        <end position="1129"/>
    </location>
</feature>
<keyword evidence="4" id="KW-1185">Reference proteome</keyword>
<feature type="compositionally biased region" description="Low complexity" evidence="1">
    <location>
        <begin position="972"/>
        <end position="1009"/>
    </location>
</feature>
<reference evidence="3" key="1">
    <citation type="submission" date="2013-10" db="EMBL/GenBank/DDBJ databases">
        <title>Genomic analysis of the causative agents of coccidiosis in chickens.</title>
        <authorList>
            <person name="Reid A.J."/>
            <person name="Blake D."/>
            <person name="Billington K."/>
            <person name="Browne H."/>
            <person name="Dunn M."/>
            <person name="Hung S."/>
            <person name="Kawahara F."/>
            <person name="Miranda-Saavedra D."/>
            <person name="Mourier T."/>
            <person name="Nagra H."/>
            <person name="Otto T.D."/>
            <person name="Rawlings N."/>
            <person name="Sanchez A."/>
            <person name="Sanders M."/>
            <person name="Subramaniam C."/>
            <person name="Tay Y."/>
            <person name="Dear P."/>
            <person name="Doerig C."/>
            <person name="Gruber A."/>
            <person name="Parkinson J."/>
            <person name="Shirley M."/>
            <person name="Wan K.L."/>
            <person name="Berriman M."/>
            <person name="Tomley F."/>
            <person name="Pain A."/>
        </authorList>
    </citation>
    <scope>NUCLEOTIDE SEQUENCE [LARGE SCALE GENOMIC DNA]</scope>
    <source>
        <strain evidence="3">Houghton</strain>
    </source>
</reference>
<feature type="region of interest" description="Disordered" evidence="1">
    <location>
        <begin position="1315"/>
        <end position="1376"/>
    </location>
</feature>
<dbReference type="EMBL" id="HG713189">
    <property type="protein sequence ID" value="CDJ52767.1"/>
    <property type="molecule type" value="Genomic_DNA"/>
</dbReference>
<feature type="compositionally biased region" description="Low complexity" evidence="1">
    <location>
        <begin position="1104"/>
        <end position="1118"/>
    </location>
</feature>
<dbReference type="SMART" id="SM00717">
    <property type="entry name" value="SANT"/>
    <property type="match status" value="1"/>
</dbReference>
<feature type="compositionally biased region" description="Basic and acidic residues" evidence="1">
    <location>
        <begin position="1010"/>
        <end position="1022"/>
    </location>
</feature>
<dbReference type="Gene3D" id="1.10.10.60">
    <property type="entry name" value="Homeodomain-like"/>
    <property type="match status" value="1"/>
</dbReference>
<dbReference type="Proteomes" id="UP000030750">
    <property type="component" value="Unassembled WGS sequence"/>
</dbReference>
<feature type="region of interest" description="Disordered" evidence="1">
    <location>
        <begin position="1807"/>
        <end position="1850"/>
    </location>
</feature>
<feature type="compositionally biased region" description="Low complexity" evidence="1">
    <location>
        <begin position="1662"/>
        <end position="1689"/>
    </location>
</feature>
<feature type="region of interest" description="Disordered" evidence="1">
    <location>
        <begin position="164"/>
        <end position="183"/>
    </location>
</feature>
<feature type="compositionally biased region" description="Basic and acidic residues" evidence="1">
    <location>
        <begin position="259"/>
        <end position="270"/>
    </location>
</feature>
<accession>U6LQZ7</accession>
<dbReference type="GO" id="GO:0016592">
    <property type="term" value="C:mediator complex"/>
    <property type="evidence" value="ECO:0007669"/>
    <property type="project" value="TreeGrafter"/>
</dbReference>
<feature type="compositionally biased region" description="Low complexity" evidence="1">
    <location>
        <begin position="597"/>
        <end position="615"/>
    </location>
</feature>
<organism evidence="3 4">
    <name type="scientific">Eimeria brunetti</name>
    <dbReference type="NCBI Taxonomy" id="51314"/>
    <lineage>
        <taxon>Eukaryota</taxon>
        <taxon>Sar</taxon>
        <taxon>Alveolata</taxon>
        <taxon>Apicomplexa</taxon>
        <taxon>Conoidasida</taxon>
        <taxon>Coccidia</taxon>
        <taxon>Eucoccidiorida</taxon>
        <taxon>Eimeriorina</taxon>
        <taxon>Eimeriidae</taxon>
        <taxon>Eimeria</taxon>
    </lineage>
</organism>
<feature type="compositionally biased region" description="Low complexity" evidence="1">
    <location>
        <begin position="245"/>
        <end position="258"/>
    </location>
</feature>
<dbReference type="OrthoDB" id="10258692at2759"/>
<gene>
    <name evidence="3" type="ORF">EBH_0052340</name>
</gene>
<evidence type="ECO:0000313" key="3">
    <source>
        <dbReference type="EMBL" id="CDJ52767.1"/>
    </source>
</evidence>
<keyword evidence="3" id="KW-0238">DNA-binding</keyword>
<feature type="region of interest" description="Disordered" evidence="1">
    <location>
        <begin position="190"/>
        <end position="209"/>
    </location>
</feature>
<feature type="compositionally biased region" description="Basic and acidic residues" evidence="1">
    <location>
        <begin position="278"/>
        <end position="290"/>
    </location>
</feature>
<dbReference type="PANTHER" id="PTHR46007">
    <property type="entry name" value="MEDIATOR OF RNA POLYMERASE II TRANSCRIPTION SUBUNIT 12"/>
    <property type="match status" value="1"/>
</dbReference>
<feature type="region of interest" description="Disordered" evidence="1">
    <location>
        <begin position="863"/>
        <end position="886"/>
    </location>
</feature>
<feature type="compositionally biased region" description="Basic and acidic residues" evidence="1">
    <location>
        <begin position="1340"/>
        <end position="1376"/>
    </location>
</feature>
<feature type="domain" description="SANT" evidence="2">
    <location>
        <begin position="1460"/>
        <end position="1511"/>
    </location>
</feature>
<dbReference type="PANTHER" id="PTHR46007:SF12">
    <property type="entry name" value="C2H2-TYPE DOMAIN-CONTAINING PROTEIN-RELATED"/>
    <property type="match status" value="1"/>
</dbReference>
<feature type="region of interest" description="Disordered" evidence="1">
    <location>
        <begin position="1659"/>
        <end position="1693"/>
    </location>
</feature>
<dbReference type="GO" id="GO:0003713">
    <property type="term" value="F:transcription coactivator activity"/>
    <property type="evidence" value="ECO:0007669"/>
    <property type="project" value="TreeGrafter"/>
</dbReference>
<feature type="compositionally biased region" description="Basic and acidic residues" evidence="1">
    <location>
        <begin position="1318"/>
        <end position="1331"/>
    </location>
</feature>